<name>A0A9P4QYW8_9PLEO</name>
<keyword evidence="3" id="KW-1185">Reference proteome</keyword>
<evidence type="ECO:0000313" key="2">
    <source>
        <dbReference type="EMBL" id="KAF2733431.1"/>
    </source>
</evidence>
<proteinExistence type="predicted"/>
<keyword evidence="1" id="KW-0175">Coiled coil</keyword>
<feature type="coiled-coil region" evidence="1">
    <location>
        <begin position="108"/>
        <end position="156"/>
    </location>
</feature>
<sequence>MPLRNQDHMNNKLQAWCDAHHTKGRTQVSPVLETPVILSSVLDAKFWITLGAIVIMLWTLCERFPNAVKGTDEVRAVSHTTCPKDECAQVRQDLEGLKKKLKDSETWLEEYIRKYEAGEKTLEEITRAYGSRGKELEECEQKLTFTKNALAEWKQKLEASDKALAEQIELVEKVDKAEVRENQPFNARSP</sequence>
<accession>A0A9P4QYW8</accession>
<evidence type="ECO:0000256" key="1">
    <source>
        <dbReference type="SAM" id="Coils"/>
    </source>
</evidence>
<feature type="non-terminal residue" evidence="2">
    <location>
        <position position="190"/>
    </location>
</feature>
<protein>
    <submittedName>
        <fullName evidence="2">Uncharacterized protein</fullName>
    </submittedName>
</protein>
<reference evidence="2" key="1">
    <citation type="journal article" date="2020" name="Stud. Mycol.">
        <title>101 Dothideomycetes genomes: a test case for predicting lifestyles and emergence of pathogens.</title>
        <authorList>
            <person name="Haridas S."/>
            <person name="Albert R."/>
            <person name="Binder M."/>
            <person name="Bloem J."/>
            <person name="Labutti K."/>
            <person name="Salamov A."/>
            <person name="Andreopoulos B."/>
            <person name="Baker S."/>
            <person name="Barry K."/>
            <person name="Bills G."/>
            <person name="Bluhm B."/>
            <person name="Cannon C."/>
            <person name="Castanera R."/>
            <person name="Culley D."/>
            <person name="Daum C."/>
            <person name="Ezra D."/>
            <person name="Gonzalez J."/>
            <person name="Henrissat B."/>
            <person name="Kuo A."/>
            <person name="Liang C."/>
            <person name="Lipzen A."/>
            <person name="Lutzoni F."/>
            <person name="Magnuson J."/>
            <person name="Mondo S."/>
            <person name="Nolan M."/>
            <person name="Ohm R."/>
            <person name="Pangilinan J."/>
            <person name="Park H.-J."/>
            <person name="Ramirez L."/>
            <person name="Alfaro M."/>
            <person name="Sun H."/>
            <person name="Tritt A."/>
            <person name="Yoshinaga Y."/>
            <person name="Zwiers L.-H."/>
            <person name="Turgeon B."/>
            <person name="Goodwin S."/>
            <person name="Spatafora J."/>
            <person name="Crous P."/>
            <person name="Grigoriev I."/>
        </authorList>
    </citation>
    <scope>NUCLEOTIDE SEQUENCE</scope>
    <source>
        <strain evidence="2">CBS 125425</strain>
    </source>
</reference>
<evidence type="ECO:0000313" key="3">
    <source>
        <dbReference type="Proteomes" id="UP000799444"/>
    </source>
</evidence>
<dbReference type="AlphaFoldDB" id="A0A9P4QYW8"/>
<organism evidence="2 3">
    <name type="scientific">Polyplosphaeria fusca</name>
    <dbReference type="NCBI Taxonomy" id="682080"/>
    <lineage>
        <taxon>Eukaryota</taxon>
        <taxon>Fungi</taxon>
        <taxon>Dikarya</taxon>
        <taxon>Ascomycota</taxon>
        <taxon>Pezizomycotina</taxon>
        <taxon>Dothideomycetes</taxon>
        <taxon>Pleosporomycetidae</taxon>
        <taxon>Pleosporales</taxon>
        <taxon>Tetraplosphaeriaceae</taxon>
        <taxon>Polyplosphaeria</taxon>
    </lineage>
</organism>
<comment type="caution">
    <text evidence="2">The sequence shown here is derived from an EMBL/GenBank/DDBJ whole genome shotgun (WGS) entry which is preliminary data.</text>
</comment>
<gene>
    <name evidence="2" type="ORF">EJ04DRAFT_553360</name>
</gene>
<dbReference type="EMBL" id="ML996161">
    <property type="protein sequence ID" value="KAF2733431.1"/>
    <property type="molecule type" value="Genomic_DNA"/>
</dbReference>
<dbReference type="Proteomes" id="UP000799444">
    <property type="component" value="Unassembled WGS sequence"/>
</dbReference>